<accession>A0ABS8D7U8</accession>
<evidence type="ECO:0000313" key="1">
    <source>
        <dbReference type="EMBL" id="MCB6184264.1"/>
    </source>
</evidence>
<proteinExistence type="predicted"/>
<comment type="caution">
    <text evidence="1">The sequence shown here is derived from an EMBL/GenBank/DDBJ whole genome shotgun (WGS) entry which is preliminary data.</text>
</comment>
<organism evidence="1 2">
    <name type="scientific">Leeia speluncae</name>
    <dbReference type="NCBI Taxonomy" id="2884804"/>
    <lineage>
        <taxon>Bacteria</taxon>
        <taxon>Pseudomonadati</taxon>
        <taxon>Pseudomonadota</taxon>
        <taxon>Betaproteobacteria</taxon>
        <taxon>Neisseriales</taxon>
        <taxon>Leeiaceae</taxon>
        <taxon>Leeia</taxon>
    </lineage>
</organism>
<reference evidence="1" key="1">
    <citation type="submission" date="2021-10" db="EMBL/GenBank/DDBJ databases">
        <title>The complete genome sequence of Leeia sp. TBRC 13508.</title>
        <authorList>
            <person name="Charoenyingcharoen P."/>
            <person name="Yukphan P."/>
        </authorList>
    </citation>
    <scope>NUCLEOTIDE SEQUENCE</scope>
    <source>
        <strain evidence="1">TBRC 13508</strain>
    </source>
</reference>
<dbReference type="EMBL" id="JAJBZT010000006">
    <property type="protein sequence ID" value="MCB6184264.1"/>
    <property type="molecule type" value="Genomic_DNA"/>
</dbReference>
<gene>
    <name evidence="1" type="ORF">LIN78_11985</name>
</gene>
<protein>
    <submittedName>
        <fullName evidence="1">Uncharacterized protein</fullName>
    </submittedName>
</protein>
<dbReference type="Proteomes" id="UP001165395">
    <property type="component" value="Unassembled WGS sequence"/>
</dbReference>
<sequence>MAADDHYYRRQRMRWAGRTAKRLHGKDGSAKTCLDAIKDLLLATKRLQEAIEKERREKVNE</sequence>
<name>A0ABS8D7U8_9NEIS</name>
<evidence type="ECO:0000313" key="2">
    <source>
        <dbReference type="Proteomes" id="UP001165395"/>
    </source>
</evidence>
<keyword evidence="2" id="KW-1185">Reference proteome</keyword>
<dbReference type="RefSeq" id="WP_227181076.1">
    <property type="nucleotide sequence ID" value="NZ_JAJBZT010000006.1"/>
</dbReference>